<evidence type="ECO:0000313" key="2">
    <source>
        <dbReference type="EMBL" id="PHT41880.1"/>
    </source>
</evidence>
<feature type="domain" description="J" evidence="1">
    <location>
        <begin position="6"/>
        <end position="73"/>
    </location>
</feature>
<dbReference type="Gene3D" id="1.10.287.110">
    <property type="entry name" value="DnaJ domain"/>
    <property type="match status" value="1"/>
</dbReference>
<dbReference type="OrthoDB" id="445556at2759"/>
<dbReference type="AlphaFoldDB" id="A0A2G2W9G4"/>
<sequence length="92" mass="10519">MSIMSSLYEMLGIPVNATTLEIKAAYRKIARTCHPDVVSLPKKETSATEFMKIHAAYVTLSDPTKRAYYDHQYFRQPVVSVASSNWETDQCW</sequence>
<dbReference type="CDD" id="cd06257">
    <property type="entry name" value="DnaJ"/>
    <property type="match status" value="1"/>
</dbReference>
<name>A0A2G2W9G4_CAPBA</name>
<dbReference type="EMBL" id="MLFT02000008">
    <property type="protein sequence ID" value="PHT41880.1"/>
    <property type="molecule type" value="Genomic_DNA"/>
</dbReference>
<dbReference type="InterPro" id="IPR036869">
    <property type="entry name" value="J_dom_sf"/>
</dbReference>
<dbReference type="SUPFAM" id="SSF46565">
    <property type="entry name" value="Chaperone J-domain"/>
    <property type="match status" value="1"/>
</dbReference>
<dbReference type="InterPro" id="IPR052276">
    <property type="entry name" value="Diphthamide-biosynth_chaperone"/>
</dbReference>
<comment type="caution">
    <text evidence="2">The sequence shown here is derived from an EMBL/GenBank/DDBJ whole genome shotgun (WGS) entry which is preliminary data.</text>
</comment>
<dbReference type="PANTHER" id="PTHR44240:SF10">
    <property type="entry name" value="J DOMAIN-CONTAINING PROTEIN"/>
    <property type="match status" value="1"/>
</dbReference>
<dbReference type="Proteomes" id="UP000224567">
    <property type="component" value="Unassembled WGS sequence"/>
</dbReference>
<dbReference type="PROSITE" id="PS50076">
    <property type="entry name" value="DNAJ_2"/>
    <property type="match status" value="1"/>
</dbReference>
<dbReference type="PRINTS" id="PR00625">
    <property type="entry name" value="JDOMAIN"/>
</dbReference>
<reference evidence="2 3" key="1">
    <citation type="journal article" date="2017" name="Genome Biol.">
        <title>New reference genome sequences of hot pepper reveal the massive evolution of plant disease-resistance genes by retroduplication.</title>
        <authorList>
            <person name="Kim S."/>
            <person name="Park J."/>
            <person name="Yeom S.I."/>
            <person name="Kim Y.M."/>
            <person name="Seo E."/>
            <person name="Kim K.T."/>
            <person name="Kim M.S."/>
            <person name="Lee J.M."/>
            <person name="Cheong K."/>
            <person name="Shin H.S."/>
            <person name="Kim S.B."/>
            <person name="Han K."/>
            <person name="Lee J."/>
            <person name="Park M."/>
            <person name="Lee H.A."/>
            <person name="Lee H.Y."/>
            <person name="Lee Y."/>
            <person name="Oh S."/>
            <person name="Lee J.H."/>
            <person name="Choi E."/>
            <person name="Choi E."/>
            <person name="Lee S.E."/>
            <person name="Jeon J."/>
            <person name="Kim H."/>
            <person name="Choi G."/>
            <person name="Song H."/>
            <person name="Lee J."/>
            <person name="Lee S.C."/>
            <person name="Kwon J.K."/>
            <person name="Lee H.Y."/>
            <person name="Koo N."/>
            <person name="Hong Y."/>
            <person name="Kim R.W."/>
            <person name="Kang W.H."/>
            <person name="Huh J.H."/>
            <person name="Kang B.C."/>
            <person name="Yang T.J."/>
            <person name="Lee Y.H."/>
            <person name="Bennetzen J.L."/>
            <person name="Choi D."/>
        </authorList>
    </citation>
    <scope>NUCLEOTIDE SEQUENCE [LARGE SCALE GENOMIC DNA]</scope>
    <source>
        <strain evidence="3">cv. PBC81</strain>
    </source>
</reference>
<dbReference type="SMART" id="SM00271">
    <property type="entry name" value="DnaJ"/>
    <property type="match status" value="1"/>
</dbReference>
<dbReference type="STRING" id="33114.A0A2G2W9G4"/>
<evidence type="ECO:0000259" key="1">
    <source>
        <dbReference type="PROSITE" id="PS50076"/>
    </source>
</evidence>
<accession>A0A2G2W9G4</accession>
<dbReference type="InterPro" id="IPR001623">
    <property type="entry name" value="DnaJ_domain"/>
</dbReference>
<reference evidence="3" key="2">
    <citation type="journal article" date="2017" name="J. Anim. Genet.">
        <title>Multiple reference genome sequences of hot pepper reveal the massive evolution of plant disease resistance genes by retroduplication.</title>
        <authorList>
            <person name="Kim S."/>
            <person name="Park J."/>
            <person name="Yeom S.-I."/>
            <person name="Kim Y.-M."/>
            <person name="Seo E."/>
            <person name="Kim K.-T."/>
            <person name="Kim M.-S."/>
            <person name="Lee J.M."/>
            <person name="Cheong K."/>
            <person name="Shin H.-S."/>
            <person name="Kim S.-B."/>
            <person name="Han K."/>
            <person name="Lee J."/>
            <person name="Park M."/>
            <person name="Lee H.-A."/>
            <person name="Lee H.-Y."/>
            <person name="Lee Y."/>
            <person name="Oh S."/>
            <person name="Lee J.H."/>
            <person name="Choi E."/>
            <person name="Choi E."/>
            <person name="Lee S.E."/>
            <person name="Jeon J."/>
            <person name="Kim H."/>
            <person name="Choi G."/>
            <person name="Song H."/>
            <person name="Lee J."/>
            <person name="Lee S.-C."/>
            <person name="Kwon J.-K."/>
            <person name="Lee H.-Y."/>
            <person name="Koo N."/>
            <person name="Hong Y."/>
            <person name="Kim R.W."/>
            <person name="Kang W.-H."/>
            <person name="Huh J.H."/>
            <person name="Kang B.-C."/>
            <person name="Yang T.-J."/>
            <person name="Lee Y.-H."/>
            <person name="Bennetzen J.L."/>
            <person name="Choi D."/>
        </authorList>
    </citation>
    <scope>NUCLEOTIDE SEQUENCE [LARGE SCALE GENOMIC DNA]</scope>
    <source>
        <strain evidence="3">cv. PBC81</strain>
    </source>
</reference>
<keyword evidence="3" id="KW-1185">Reference proteome</keyword>
<protein>
    <recommendedName>
        <fullName evidence="1">J domain-containing protein</fullName>
    </recommendedName>
</protein>
<proteinExistence type="predicted"/>
<gene>
    <name evidence="2" type="ORF">CQW23_20734</name>
</gene>
<organism evidence="2 3">
    <name type="scientific">Capsicum baccatum</name>
    <name type="common">Peruvian pepper</name>
    <dbReference type="NCBI Taxonomy" id="33114"/>
    <lineage>
        <taxon>Eukaryota</taxon>
        <taxon>Viridiplantae</taxon>
        <taxon>Streptophyta</taxon>
        <taxon>Embryophyta</taxon>
        <taxon>Tracheophyta</taxon>
        <taxon>Spermatophyta</taxon>
        <taxon>Magnoliopsida</taxon>
        <taxon>eudicotyledons</taxon>
        <taxon>Gunneridae</taxon>
        <taxon>Pentapetalae</taxon>
        <taxon>asterids</taxon>
        <taxon>lamiids</taxon>
        <taxon>Solanales</taxon>
        <taxon>Solanaceae</taxon>
        <taxon>Solanoideae</taxon>
        <taxon>Capsiceae</taxon>
        <taxon>Capsicum</taxon>
    </lineage>
</organism>
<evidence type="ECO:0000313" key="3">
    <source>
        <dbReference type="Proteomes" id="UP000224567"/>
    </source>
</evidence>
<dbReference type="PANTHER" id="PTHR44240">
    <property type="entry name" value="DNAJ DOMAIN (PROKARYOTIC HEAT SHOCK PROTEIN)-RELATED"/>
    <property type="match status" value="1"/>
</dbReference>
<dbReference type="Pfam" id="PF00226">
    <property type="entry name" value="DnaJ"/>
    <property type="match status" value="1"/>
</dbReference>